<feature type="short sequence motif" description="Q motif" evidence="6">
    <location>
        <begin position="26"/>
        <end position="54"/>
    </location>
</feature>
<dbReference type="InterPro" id="IPR014014">
    <property type="entry name" value="RNA_helicase_DEAD_Q_motif"/>
</dbReference>
<feature type="compositionally biased region" description="Polar residues" evidence="7">
    <location>
        <begin position="440"/>
        <end position="459"/>
    </location>
</feature>
<dbReference type="GO" id="GO:0003676">
    <property type="term" value="F:nucleic acid binding"/>
    <property type="evidence" value="ECO:0007669"/>
    <property type="project" value="InterPro"/>
</dbReference>
<dbReference type="SMART" id="SM00490">
    <property type="entry name" value="HELICc"/>
    <property type="match status" value="1"/>
</dbReference>
<dbReference type="GO" id="GO:0005829">
    <property type="term" value="C:cytosol"/>
    <property type="evidence" value="ECO:0007669"/>
    <property type="project" value="TreeGrafter"/>
</dbReference>
<dbReference type="Gene3D" id="3.40.50.300">
    <property type="entry name" value="P-loop containing nucleotide triphosphate hydrolases"/>
    <property type="match status" value="2"/>
</dbReference>
<evidence type="ECO:0000259" key="8">
    <source>
        <dbReference type="PROSITE" id="PS51192"/>
    </source>
</evidence>
<dbReference type="InterPro" id="IPR050079">
    <property type="entry name" value="DEAD_box_RNA_helicase"/>
</dbReference>
<feature type="compositionally biased region" description="Acidic residues" evidence="7">
    <location>
        <begin position="674"/>
        <end position="695"/>
    </location>
</feature>
<evidence type="ECO:0000259" key="9">
    <source>
        <dbReference type="PROSITE" id="PS51194"/>
    </source>
</evidence>
<organism evidence="11 12">
    <name type="scientific">Desmophyllum pertusum</name>
    <dbReference type="NCBI Taxonomy" id="174260"/>
    <lineage>
        <taxon>Eukaryota</taxon>
        <taxon>Metazoa</taxon>
        <taxon>Cnidaria</taxon>
        <taxon>Anthozoa</taxon>
        <taxon>Hexacorallia</taxon>
        <taxon>Scleractinia</taxon>
        <taxon>Caryophylliina</taxon>
        <taxon>Caryophylliidae</taxon>
        <taxon>Desmophyllum</taxon>
    </lineage>
</organism>
<dbReference type="PROSITE" id="PS51194">
    <property type="entry name" value="HELICASE_CTER"/>
    <property type="match status" value="1"/>
</dbReference>
<dbReference type="SMART" id="SM00487">
    <property type="entry name" value="DEXDc"/>
    <property type="match status" value="1"/>
</dbReference>
<keyword evidence="5" id="KW-0067">ATP-binding</keyword>
<dbReference type="PANTHER" id="PTHR47959">
    <property type="entry name" value="ATP-DEPENDENT RNA HELICASE RHLE-RELATED"/>
    <property type="match status" value="1"/>
</dbReference>
<dbReference type="PROSITE" id="PS00039">
    <property type="entry name" value="DEAD_ATP_HELICASE"/>
    <property type="match status" value="1"/>
</dbReference>
<evidence type="ECO:0000256" key="7">
    <source>
        <dbReference type="SAM" id="MobiDB-lite"/>
    </source>
</evidence>
<evidence type="ECO:0000256" key="5">
    <source>
        <dbReference type="ARBA" id="ARBA00022840"/>
    </source>
</evidence>
<evidence type="ECO:0000256" key="6">
    <source>
        <dbReference type="PROSITE-ProRule" id="PRU00552"/>
    </source>
</evidence>
<feature type="region of interest" description="Disordered" evidence="7">
    <location>
        <begin position="440"/>
        <end position="460"/>
    </location>
</feature>
<dbReference type="PROSITE" id="PS51195">
    <property type="entry name" value="Q_MOTIF"/>
    <property type="match status" value="1"/>
</dbReference>
<feature type="region of interest" description="Disordered" evidence="7">
    <location>
        <begin position="643"/>
        <end position="716"/>
    </location>
</feature>
<dbReference type="Proteomes" id="UP001163046">
    <property type="component" value="Unassembled WGS sequence"/>
</dbReference>
<feature type="compositionally biased region" description="Basic and acidic residues" evidence="7">
    <location>
        <begin position="643"/>
        <end position="657"/>
    </location>
</feature>
<evidence type="ECO:0000256" key="3">
    <source>
        <dbReference type="ARBA" id="ARBA00022801"/>
    </source>
</evidence>
<feature type="domain" description="Helicase ATP-binding" evidence="8">
    <location>
        <begin position="57"/>
        <end position="228"/>
    </location>
</feature>
<feature type="compositionally biased region" description="Polar residues" evidence="7">
    <location>
        <begin position="407"/>
        <end position="423"/>
    </location>
</feature>
<keyword evidence="4" id="KW-0347">Helicase</keyword>
<evidence type="ECO:0000256" key="4">
    <source>
        <dbReference type="ARBA" id="ARBA00022806"/>
    </source>
</evidence>
<feature type="region of interest" description="Disordered" evidence="7">
    <location>
        <begin position="397"/>
        <end position="423"/>
    </location>
</feature>
<dbReference type="InterPro" id="IPR014001">
    <property type="entry name" value="Helicase_ATP-bd"/>
</dbReference>
<protein>
    <recommendedName>
        <fullName evidence="1">RNA helicase</fullName>
        <ecNumber evidence="1">3.6.4.13</ecNumber>
    </recommendedName>
</protein>
<evidence type="ECO:0000259" key="10">
    <source>
        <dbReference type="PROSITE" id="PS51195"/>
    </source>
</evidence>
<dbReference type="GO" id="GO:0016787">
    <property type="term" value="F:hydrolase activity"/>
    <property type="evidence" value="ECO:0007669"/>
    <property type="project" value="UniProtKB-KW"/>
</dbReference>
<dbReference type="InterPro" id="IPR027417">
    <property type="entry name" value="P-loop_NTPase"/>
</dbReference>
<dbReference type="PANTHER" id="PTHR47959:SF1">
    <property type="entry name" value="ATP-DEPENDENT RNA HELICASE DBPA"/>
    <property type="match status" value="1"/>
</dbReference>
<dbReference type="InterPro" id="IPR011545">
    <property type="entry name" value="DEAD/DEAH_box_helicase_dom"/>
</dbReference>
<dbReference type="CDD" id="cd18787">
    <property type="entry name" value="SF2_C_DEAD"/>
    <property type="match status" value="1"/>
</dbReference>
<dbReference type="GO" id="GO:0005524">
    <property type="term" value="F:ATP binding"/>
    <property type="evidence" value="ECO:0007669"/>
    <property type="project" value="UniProtKB-KW"/>
</dbReference>
<dbReference type="Pfam" id="PF00270">
    <property type="entry name" value="DEAD"/>
    <property type="match status" value="1"/>
</dbReference>
<feature type="domain" description="Helicase C-terminal" evidence="9">
    <location>
        <begin position="263"/>
        <end position="408"/>
    </location>
</feature>
<dbReference type="EC" id="3.6.4.13" evidence="1"/>
<sequence>MMPRIRTAHKFSERQRTGDVLTDELVDFKSLLLSPDVLKGLNSSGFERPSPIQLKAIPLGRCGLDLIAQAKSGTGKTCVFSVIALETVLPDSNTTQVLILAPTREIAVQIKDVITAIGSQMENMACHVFIGGLPVDENKKILKKPCHIAVGTPGRIKYLIENHLLKTESVRLFILDEADKLLEDSFQEQINWIFSSLPSNKQMMAFSATYPEYLAKHLTRYMREPTFVRLNATDPTLQGIKQFYRLVPFHPLPHKTFQEKVSELLKLLSSLPFHQCLVFSNYQIRAQSLCDTLRLKGWPSVFIAGSQTQSQRLKAMETLKQFKCRVLISTDLTSRGIDAENVNLIVNMDVPRDSETYLHRIGRAGRFGTQGVAVTFVARGEEDKLFKRIEENIGATIDTLPDPIPQSLGTSETPTELDSTPVQPRTPAIEVDILKESEGGMTQNSSHLNKHQNSTTNSEETLDDASKIVCIEDQRSCTTDLTEQGSLTDAKILPNPEPQQTLQITCDVVLSKDTNMEEVISNIQQRLHLDQNCEDENMNGKQLENVQRNSDVSQPQRNETEDVMAENLQETCEVPLCHDLKESEVKADHKQSSQFASSEENSSLVKDSVSKLQVDLKLGSHSKSSSSHKETTNFLVLNTASEDRDCTRPGNKDETFDHQLANPSADEANSSESLSEEEDTFDSSNESEESSDGLEFDVHDTTSEPGASGAGHFLPPVDEFERDFEEYLDRVSNLKHDSNLLANSVESLPHPSELSEDDLDDDGAHALQCTEGDDHDRTTAEAYVVSQHLNTFLDASNELSHQDGNIGYYDGQYTEAQNPTDKSHTYHHENSLSEGDWNYHHDPSTDFYNECYWLNNNNYNNYNQDNYYNYYHNYHDQGYYSPNHVNYGTNWPADVQRQADPGSSQQYVGQSYGDVHERYQDYQWNTSWYNAYQRQTSCIRQFVSFSRSVKL</sequence>
<gene>
    <name evidence="11" type="primary">DDX20</name>
    <name evidence="11" type="ORF">OS493_025226</name>
</gene>
<dbReference type="InterPro" id="IPR001650">
    <property type="entry name" value="Helicase_C-like"/>
</dbReference>
<dbReference type="InterPro" id="IPR000629">
    <property type="entry name" value="RNA-helicase_DEAD-box_CS"/>
</dbReference>
<evidence type="ECO:0000256" key="2">
    <source>
        <dbReference type="ARBA" id="ARBA00022741"/>
    </source>
</evidence>
<name>A0A9W9ZMZ9_9CNID</name>
<dbReference type="SUPFAM" id="SSF52540">
    <property type="entry name" value="P-loop containing nucleoside triphosphate hydrolases"/>
    <property type="match status" value="1"/>
</dbReference>
<dbReference type="PROSITE" id="PS51192">
    <property type="entry name" value="HELICASE_ATP_BIND_1"/>
    <property type="match status" value="1"/>
</dbReference>
<dbReference type="AlphaFoldDB" id="A0A9W9ZMZ9"/>
<feature type="region of interest" description="Disordered" evidence="7">
    <location>
        <begin position="584"/>
        <end position="605"/>
    </location>
</feature>
<evidence type="ECO:0000313" key="12">
    <source>
        <dbReference type="Proteomes" id="UP001163046"/>
    </source>
</evidence>
<dbReference type="OrthoDB" id="434041at2759"/>
<reference evidence="11" key="1">
    <citation type="submission" date="2023-01" db="EMBL/GenBank/DDBJ databases">
        <title>Genome assembly of the deep-sea coral Lophelia pertusa.</title>
        <authorList>
            <person name="Herrera S."/>
            <person name="Cordes E."/>
        </authorList>
    </citation>
    <scope>NUCLEOTIDE SEQUENCE</scope>
    <source>
        <strain evidence="11">USNM1676648</strain>
        <tissue evidence="11">Polyp</tissue>
    </source>
</reference>
<keyword evidence="12" id="KW-1185">Reference proteome</keyword>
<dbReference type="Pfam" id="PF00271">
    <property type="entry name" value="Helicase_C"/>
    <property type="match status" value="1"/>
</dbReference>
<feature type="compositionally biased region" description="Low complexity" evidence="7">
    <location>
        <begin position="664"/>
        <end position="673"/>
    </location>
</feature>
<proteinExistence type="predicted"/>
<evidence type="ECO:0000313" key="11">
    <source>
        <dbReference type="EMBL" id="KAJ7383899.1"/>
    </source>
</evidence>
<feature type="domain" description="DEAD-box RNA helicase Q" evidence="10">
    <location>
        <begin position="26"/>
        <end position="54"/>
    </location>
</feature>
<feature type="compositionally biased region" description="Polar residues" evidence="7">
    <location>
        <begin position="541"/>
        <end position="557"/>
    </location>
</feature>
<keyword evidence="3 11" id="KW-0378">Hydrolase</keyword>
<keyword evidence="2" id="KW-0547">Nucleotide-binding</keyword>
<dbReference type="EMBL" id="MU825893">
    <property type="protein sequence ID" value="KAJ7383899.1"/>
    <property type="molecule type" value="Genomic_DNA"/>
</dbReference>
<accession>A0A9W9ZMZ9</accession>
<evidence type="ECO:0000256" key="1">
    <source>
        <dbReference type="ARBA" id="ARBA00012552"/>
    </source>
</evidence>
<feature type="compositionally biased region" description="Low complexity" evidence="7">
    <location>
        <begin position="592"/>
        <end position="603"/>
    </location>
</feature>
<dbReference type="GO" id="GO:0003724">
    <property type="term" value="F:RNA helicase activity"/>
    <property type="evidence" value="ECO:0007669"/>
    <property type="project" value="UniProtKB-EC"/>
</dbReference>
<comment type="caution">
    <text evidence="11">The sequence shown here is derived from an EMBL/GenBank/DDBJ whole genome shotgun (WGS) entry which is preliminary data.</text>
</comment>
<feature type="region of interest" description="Disordered" evidence="7">
    <location>
        <begin position="541"/>
        <end position="562"/>
    </location>
</feature>
<dbReference type="CDD" id="cd17943">
    <property type="entry name" value="DEADc_DDX20"/>
    <property type="match status" value="1"/>
</dbReference>